<dbReference type="Proteomes" id="UP000241346">
    <property type="component" value="Unassembled WGS sequence"/>
</dbReference>
<evidence type="ECO:0000313" key="8">
    <source>
        <dbReference type="EMBL" id="PSW11236.1"/>
    </source>
</evidence>
<protein>
    <recommendedName>
        <fullName evidence="4 6">dTDP-4-dehydrorhamnose reductase</fullName>
        <ecNumber evidence="3 6">1.1.1.133</ecNumber>
    </recommendedName>
</protein>
<organism evidence="8 9">
    <name type="scientific">Photobacterium rosenbergii</name>
    <dbReference type="NCBI Taxonomy" id="294936"/>
    <lineage>
        <taxon>Bacteria</taxon>
        <taxon>Pseudomonadati</taxon>
        <taxon>Pseudomonadota</taxon>
        <taxon>Gammaproteobacteria</taxon>
        <taxon>Vibrionales</taxon>
        <taxon>Vibrionaceae</taxon>
        <taxon>Photobacterium</taxon>
    </lineage>
</organism>
<comment type="cofactor">
    <cofactor evidence="6">
        <name>Mg(2+)</name>
        <dbReference type="ChEBI" id="CHEBI:18420"/>
    </cofactor>
    <text evidence="6">Binds 1 Mg(2+) ion per monomer.</text>
</comment>
<comment type="similarity">
    <text evidence="2 6">Belongs to the dTDP-4-dehydrorhamnose reductase family.</text>
</comment>
<evidence type="ECO:0000259" key="7">
    <source>
        <dbReference type="Pfam" id="PF04321"/>
    </source>
</evidence>
<dbReference type="GO" id="GO:0009243">
    <property type="term" value="P:O antigen biosynthetic process"/>
    <property type="evidence" value="ECO:0007669"/>
    <property type="project" value="UniProtKB-UniPathway"/>
</dbReference>
<reference evidence="8 9" key="1">
    <citation type="submission" date="2018-03" db="EMBL/GenBank/DDBJ databases">
        <title>Whole genome sequencing of Histamine producing bacteria.</title>
        <authorList>
            <person name="Butler K."/>
        </authorList>
    </citation>
    <scope>NUCLEOTIDE SEQUENCE [LARGE SCALE GENOMIC DNA]</scope>
    <source>
        <strain evidence="8 9">DSM 19138</strain>
    </source>
</reference>
<evidence type="ECO:0000256" key="5">
    <source>
        <dbReference type="ARBA" id="ARBA00048200"/>
    </source>
</evidence>
<dbReference type="NCBIfam" id="TIGR01214">
    <property type="entry name" value="rmlD"/>
    <property type="match status" value="1"/>
</dbReference>
<comment type="pathway">
    <text evidence="1 6">Carbohydrate biosynthesis; dTDP-L-rhamnose biosynthesis.</text>
</comment>
<dbReference type="EC" id="1.1.1.133" evidence="3 6"/>
<dbReference type="RefSeq" id="WP_107299403.1">
    <property type="nucleotide sequence ID" value="NZ_PYMB01000008.1"/>
</dbReference>
<dbReference type="PANTHER" id="PTHR10491">
    <property type="entry name" value="DTDP-4-DEHYDRORHAMNOSE REDUCTASE"/>
    <property type="match status" value="1"/>
</dbReference>
<evidence type="ECO:0000256" key="4">
    <source>
        <dbReference type="ARBA" id="ARBA00017099"/>
    </source>
</evidence>
<comment type="catalytic activity">
    <reaction evidence="5 6">
        <text>dTDP-beta-L-rhamnose + NADP(+) = dTDP-4-dehydro-beta-L-rhamnose + NADPH + H(+)</text>
        <dbReference type="Rhea" id="RHEA:21796"/>
        <dbReference type="ChEBI" id="CHEBI:15378"/>
        <dbReference type="ChEBI" id="CHEBI:57510"/>
        <dbReference type="ChEBI" id="CHEBI:57783"/>
        <dbReference type="ChEBI" id="CHEBI:58349"/>
        <dbReference type="ChEBI" id="CHEBI:62830"/>
        <dbReference type="EC" id="1.1.1.133"/>
    </reaction>
</comment>
<keyword evidence="6" id="KW-0521">NADP</keyword>
<comment type="caution">
    <text evidence="8">The sequence shown here is derived from an EMBL/GenBank/DDBJ whole genome shotgun (WGS) entry which is preliminary data.</text>
</comment>
<dbReference type="Gene3D" id="3.90.25.10">
    <property type="entry name" value="UDP-galactose 4-epimerase, domain 1"/>
    <property type="match status" value="1"/>
</dbReference>
<dbReference type="GO" id="GO:0019305">
    <property type="term" value="P:dTDP-rhamnose biosynthetic process"/>
    <property type="evidence" value="ECO:0007669"/>
    <property type="project" value="UniProtKB-UniPathway"/>
</dbReference>
<dbReference type="PANTHER" id="PTHR10491:SF4">
    <property type="entry name" value="METHIONINE ADENOSYLTRANSFERASE 2 SUBUNIT BETA"/>
    <property type="match status" value="1"/>
</dbReference>
<keyword evidence="6" id="KW-0560">Oxidoreductase</keyword>
<comment type="function">
    <text evidence="6">Catalyzes the reduction of dTDP-6-deoxy-L-lyxo-4-hexulose to yield dTDP-L-rhamnose.</text>
</comment>
<dbReference type="EMBL" id="PYMB01000008">
    <property type="protein sequence ID" value="PSW11236.1"/>
    <property type="molecule type" value="Genomic_DNA"/>
</dbReference>
<dbReference type="Gene3D" id="3.40.50.720">
    <property type="entry name" value="NAD(P)-binding Rossmann-like Domain"/>
    <property type="match status" value="1"/>
</dbReference>
<feature type="domain" description="RmlD-like substrate binding" evidence="7">
    <location>
        <begin position="3"/>
        <end position="286"/>
    </location>
</feature>
<accession>A0A2T3NBL0</accession>
<dbReference type="GO" id="GO:0008831">
    <property type="term" value="F:dTDP-4-dehydrorhamnose reductase activity"/>
    <property type="evidence" value="ECO:0007669"/>
    <property type="project" value="UniProtKB-EC"/>
</dbReference>
<dbReference type="CDD" id="cd05254">
    <property type="entry name" value="dTDP_HR_like_SDR_e"/>
    <property type="match status" value="1"/>
</dbReference>
<dbReference type="AlphaFoldDB" id="A0A2T3NBL0"/>
<dbReference type="OrthoDB" id="9803892at2"/>
<dbReference type="UniPathway" id="UPA00281"/>
<dbReference type="InterPro" id="IPR005913">
    <property type="entry name" value="dTDP_dehydrorham_reduct"/>
</dbReference>
<gene>
    <name evidence="8" type="primary">rfbD</name>
    <name evidence="8" type="ORF">C9J01_17205</name>
</gene>
<proteinExistence type="inferred from homology"/>
<sequence>MLKVLITGSHGQVGSLLVQQLEGKAEVLAVDRDQLDITDESAVFDSVMSFQPDVIINAAAHTAVDRAEDEVELSYKINRDGPMYLAKAAEKSGAAILHISTDYVFSGGKEGCYSEGDVTDPQGVYGKSKLAGEIAVAKACPRHIVLRTAWVFGETGNNFVKTMIRLGRDRDQLGIVGDQFGGPTYAGDIAAALIIIAEKYKAGNDVAWGTYHFAGLPSVSWFEFARYIFDQAHKQGVLANVPELKSITTADYPTPAKRPANSCLSMSKIEDNLGISACDWKAALQNIRPYGQ</sequence>
<evidence type="ECO:0000256" key="3">
    <source>
        <dbReference type="ARBA" id="ARBA00012929"/>
    </source>
</evidence>
<evidence type="ECO:0000256" key="6">
    <source>
        <dbReference type="RuleBase" id="RU364082"/>
    </source>
</evidence>
<evidence type="ECO:0000256" key="2">
    <source>
        <dbReference type="ARBA" id="ARBA00010944"/>
    </source>
</evidence>
<dbReference type="InterPro" id="IPR029903">
    <property type="entry name" value="RmlD-like-bd"/>
</dbReference>
<dbReference type="UniPathway" id="UPA00124"/>
<dbReference type="SUPFAM" id="SSF51735">
    <property type="entry name" value="NAD(P)-binding Rossmann-fold domains"/>
    <property type="match status" value="1"/>
</dbReference>
<name>A0A2T3NBL0_9GAMM</name>
<dbReference type="InterPro" id="IPR036291">
    <property type="entry name" value="NAD(P)-bd_dom_sf"/>
</dbReference>
<dbReference type="Pfam" id="PF04321">
    <property type="entry name" value="RmlD_sub_bind"/>
    <property type="match status" value="1"/>
</dbReference>
<evidence type="ECO:0000256" key="1">
    <source>
        <dbReference type="ARBA" id="ARBA00004781"/>
    </source>
</evidence>
<evidence type="ECO:0000313" key="9">
    <source>
        <dbReference type="Proteomes" id="UP000241346"/>
    </source>
</evidence>